<feature type="chain" id="PRO_5027856027" evidence="1">
    <location>
        <begin position="20"/>
        <end position="123"/>
    </location>
</feature>
<dbReference type="RefSeq" id="WP_182122482.1">
    <property type="nucleotide sequence ID" value="NZ_CP059567.1"/>
</dbReference>
<dbReference type="EMBL" id="CP059567">
    <property type="protein sequence ID" value="QMT40887.1"/>
    <property type="molecule type" value="Genomic_DNA"/>
</dbReference>
<feature type="signal peptide" evidence="1">
    <location>
        <begin position="1"/>
        <end position="19"/>
    </location>
</feature>
<keyword evidence="1" id="KW-0732">Signal</keyword>
<dbReference type="KEGG" id="nsg:H3L94_02185"/>
<gene>
    <name evidence="2" type="ORF">H3L94_02185</name>
</gene>
<name>A0A7D7SIQ3_9NEIS</name>
<reference evidence="2 3" key="1">
    <citation type="submission" date="2020-07" db="EMBL/GenBank/DDBJ databases">
        <title>Genomic diversity of species in the Neisseriaceae family.</title>
        <authorList>
            <person name="Vincent A.T."/>
            <person name="Bernet E."/>
            <person name="Veyrier F.J."/>
        </authorList>
    </citation>
    <scope>NUCLEOTIDE SEQUENCE [LARGE SCALE GENOMIC DNA]</scope>
    <source>
        <strain evidence="2 3">DSM 22244</strain>
    </source>
</reference>
<evidence type="ECO:0000313" key="3">
    <source>
        <dbReference type="Proteomes" id="UP000514752"/>
    </source>
</evidence>
<evidence type="ECO:0000256" key="1">
    <source>
        <dbReference type="SAM" id="SignalP"/>
    </source>
</evidence>
<protein>
    <submittedName>
        <fullName evidence="2">Uncharacterized protein</fullName>
    </submittedName>
</protein>
<organism evidence="2 3">
    <name type="scientific">Neisseria shayeganii</name>
    <dbReference type="NCBI Taxonomy" id="607712"/>
    <lineage>
        <taxon>Bacteria</taxon>
        <taxon>Pseudomonadati</taxon>
        <taxon>Pseudomonadota</taxon>
        <taxon>Betaproteobacteria</taxon>
        <taxon>Neisseriales</taxon>
        <taxon>Neisseriaceae</taxon>
        <taxon>Neisseria</taxon>
    </lineage>
</organism>
<dbReference type="Proteomes" id="UP000514752">
    <property type="component" value="Chromosome"/>
</dbReference>
<sequence>MKAFVLMCALIGVAATAQAKDLFICHNSDIHVLVSRSGNTLHYTAWPDGGSRSRPALRLRGGVQRAEGSGVCAHRVWTFRSGPYRYQVSDGGCYSDEAPEDYTGRVTVSRNGETVSRFYCHDL</sequence>
<evidence type="ECO:0000313" key="2">
    <source>
        <dbReference type="EMBL" id="QMT40887.1"/>
    </source>
</evidence>
<dbReference type="AlphaFoldDB" id="A0A7D7SIQ3"/>
<proteinExistence type="predicted"/>
<accession>A0A7D7SIQ3</accession>